<evidence type="ECO:0000313" key="1">
    <source>
        <dbReference type="EMBL" id="CAK5265554.1"/>
    </source>
</evidence>
<dbReference type="InterPro" id="IPR015943">
    <property type="entry name" value="WD40/YVTN_repeat-like_dom_sf"/>
</dbReference>
<keyword evidence="3" id="KW-1185">Reference proteome</keyword>
<dbReference type="Pfam" id="PF02992">
    <property type="entry name" value="Transposase_21"/>
    <property type="match status" value="1"/>
</dbReference>
<protein>
    <submittedName>
        <fullName evidence="2">Uncharacterized protein</fullName>
    </submittedName>
</protein>
<dbReference type="SMART" id="SM00320">
    <property type="entry name" value="WD40"/>
    <property type="match status" value="3"/>
</dbReference>
<dbReference type="InterPro" id="IPR004242">
    <property type="entry name" value="Transposase_21"/>
</dbReference>
<dbReference type="EMBL" id="CAVNYO010000092">
    <property type="protein sequence ID" value="CAK5265554.1"/>
    <property type="molecule type" value="Genomic_DNA"/>
</dbReference>
<evidence type="ECO:0000313" key="3">
    <source>
        <dbReference type="Proteomes" id="UP001295794"/>
    </source>
</evidence>
<dbReference type="PANTHER" id="PTHR46579:SF1">
    <property type="entry name" value="F5_8 TYPE C DOMAIN-CONTAINING PROTEIN"/>
    <property type="match status" value="1"/>
</dbReference>
<dbReference type="InterPro" id="IPR036322">
    <property type="entry name" value="WD40_repeat_dom_sf"/>
</dbReference>
<reference evidence="2" key="1">
    <citation type="submission" date="2023-11" db="EMBL/GenBank/DDBJ databases">
        <authorList>
            <person name="De Vega J J."/>
            <person name="De Vega J J."/>
        </authorList>
    </citation>
    <scope>NUCLEOTIDE SEQUENCE</scope>
</reference>
<accession>A0AAD2K8I1</accession>
<comment type="caution">
    <text evidence="2">The sequence shown here is derived from an EMBL/GenBank/DDBJ whole genome shotgun (WGS) entry which is preliminary data.</text>
</comment>
<evidence type="ECO:0000313" key="2">
    <source>
        <dbReference type="EMBL" id="CAK5284858.1"/>
    </source>
</evidence>
<proteinExistence type="predicted"/>
<organism evidence="2 3">
    <name type="scientific">Mycena citricolor</name>
    <dbReference type="NCBI Taxonomy" id="2018698"/>
    <lineage>
        <taxon>Eukaryota</taxon>
        <taxon>Fungi</taxon>
        <taxon>Dikarya</taxon>
        <taxon>Basidiomycota</taxon>
        <taxon>Agaricomycotina</taxon>
        <taxon>Agaricomycetes</taxon>
        <taxon>Agaricomycetidae</taxon>
        <taxon>Agaricales</taxon>
        <taxon>Marasmiineae</taxon>
        <taxon>Mycenaceae</taxon>
        <taxon>Mycena</taxon>
    </lineage>
</organism>
<dbReference type="PANTHER" id="PTHR46579">
    <property type="entry name" value="F5/8 TYPE C DOMAIN-CONTAINING PROTEIN-RELATED"/>
    <property type="match status" value="1"/>
</dbReference>
<name>A0AAD2K8I1_9AGAR</name>
<dbReference type="EMBL" id="CAVNYO010000481">
    <property type="protein sequence ID" value="CAK5284858.1"/>
    <property type="molecule type" value="Genomic_DNA"/>
</dbReference>
<dbReference type="Gene3D" id="2.130.10.10">
    <property type="entry name" value="YVTN repeat-like/Quinoprotein amine dehydrogenase"/>
    <property type="match status" value="1"/>
</dbReference>
<sequence length="1498" mass="167570">MRAKSDYRLQCKLSGETGAILALEARDDGKYLASGGLNANGPKVWDLKDMRQVEVVTVASDLRGATTKLQWIKREDDICEALIYGTQNGFLVCCRLDNPGNAEPRFQEIWNRQMNAPCEVTGLAFDSATNRLAASHRGGTLQVFTLNSAMAENEVFSVVIRHCVPAALAFGAMSGNERELLVFGLYCGLVYTVRGMNVCSSDAAWNLGCRISNVDIDQTNGILCVSDPSSGVHLYRLTGRELVKSFLIPVNKTRRIRQVALLDSNRAVVSGSDHGVVYVYNRRDNLLTKLQVDPNAWMQTIATADVAGVPTIFTAKSAEVSGKSDIFVYRKTLITPNFMARLGSSLKWLGWLMIIMAAVAFGYEKIVEISKSQNPSGTQTGRVVTSRIETAGPIAPIHEDDVSIHVSDEEALSAEATADASTLEMERLASLLTGLVILDEGEESHREMQSKLFSSRDDFQSSISEVPIEFMPISLKQVLGGVEAVLQAPTLPLRPATMKSQEENITLLQEMLKRIRAAHAELDLQRAFDASPATVDVLVNTVHSAGLLVIEAGRLLSSLKPSDKTRPPKRPRVRTRADEKIATLSESLQAEATTLNSLIDIIGPLLPPPTHVVEHNSDHHFENPIAKYDVITQLSILLALICHVIIGISSNPVNLILAFVNAIIQASMALCARDGRAKPVQEYVLKQLPTSLDSALRRFKIDPTTTIYATCPSCHYTHAPLEDRVNGVASYPEICQGYVYPRQGARHACRTQILERRQGKLRPIRPYVFTSVIDYIAATLSDTGIERMCEKACDDALAAVRAALSKNPEASVTEERVNAVFEAAFMRSFEGPVPSKLFIEREGCLRLAFQVMLDFFNPNGTRKRGNHNSIGILAIVNLNLDENIRYRPENMWLSIILGPNEPNHDQIDNYIRPLMDVFVVGWEQGFRLSRTALHPSGRDLNLALVIDVNDLPATRKMQGMAAPTSNHYCSICDCYGVHTMYNTEYHAWNRRDITVLRAQAFAWRDAPSQAVRDAIFSQYGVRWSEFWRLPYWDPTRMAVVDSMHCIFEGLVHYHCRRVLRIDTKLAKRKETMGAAFEHAWLEYDAATCHPACLLRTEVRELPMIRAIQQKLVQPLLANEDEVDEDVEPVDDNIEMVDASDPRFVPAISIDELRQQLMRTNLQPLRWVVFSLGLNTDPSCIISKKACCDQLLSWRRTKPLTSDTFIPRSINLANIHFIQRVIKQTTTPAWVDSVPSNYGDSHAGTIKAAEWRILATIYLPIALVILWGDHDPSEQSTRMLQMLDHTMALFSAVILVSRYTMTPLRASKYRSLLKQWVDGLPTNHPHTQSHAMRPNVHMAFHIYDFLILFGPIISWWTFPFERVIGFLQKINTNDHIGGELEATLSKSFMRGASIRRWLRRPDCPPVFIELKVLFDKTFPSYNLPADSPPLAKAGERAHYKRSGTNFSRASTHLGNSLVMYYPPHSREMIAGSIEKIVEHGADVTVLSSPYILILHVQCC</sequence>
<dbReference type="SUPFAM" id="SSF50978">
    <property type="entry name" value="WD40 repeat-like"/>
    <property type="match status" value="1"/>
</dbReference>
<gene>
    <name evidence="2" type="ORF">MYCIT1_LOCUS38354</name>
    <name evidence="1" type="ORF">MYCIT1_LOCUS6628</name>
</gene>
<dbReference type="InterPro" id="IPR001680">
    <property type="entry name" value="WD40_rpt"/>
</dbReference>
<dbReference type="Proteomes" id="UP001295794">
    <property type="component" value="Unassembled WGS sequence"/>
</dbReference>